<name>A0ABX8HBH8_9BACL</name>
<dbReference type="Proteomes" id="UP000683429">
    <property type="component" value="Chromosome"/>
</dbReference>
<gene>
    <name evidence="1" type="ORF">KP014_26015</name>
</gene>
<sequence length="78" mass="8318">MALIFLKEREDSAAHAKNVNILRDQPGITLTGFASDAGMGILKAGIGVDRSKITEKQLEADVMSLLTGAASFVNKKSR</sequence>
<organism evidence="1 2">
    <name type="scientific">Paenibacillus sophorae</name>
    <dbReference type="NCBI Taxonomy" id="1333845"/>
    <lineage>
        <taxon>Bacteria</taxon>
        <taxon>Bacillati</taxon>
        <taxon>Bacillota</taxon>
        <taxon>Bacilli</taxon>
        <taxon>Bacillales</taxon>
        <taxon>Paenibacillaceae</taxon>
        <taxon>Paenibacillus</taxon>
    </lineage>
</organism>
<evidence type="ECO:0000313" key="2">
    <source>
        <dbReference type="Proteomes" id="UP000683429"/>
    </source>
</evidence>
<dbReference type="RefSeq" id="WP_036605301.1">
    <property type="nucleotide sequence ID" value="NZ_CP076607.1"/>
</dbReference>
<protein>
    <submittedName>
        <fullName evidence="1">Uncharacterized protein</fullName>
    </submittedName>
</protein>
<accession>A0ABX8HBH8</accession>
<dbReference type="EMBL" id="CP076607">
    <property type="protein sequence ID" value="QWU15299.1"/>
    <property type="molecule type" value="Genomic_DNA"/>
</dbReference>
<reference evidence="1 2" key="1">
    <citation type="submission" date="2021-06" db="EMBL/GenBank/DDBJ databases">
        <title>Whole genome sequence of Paenibacillus sophorae DSM23020 for comparative genomics.</title>
        <authorList>
            <person name="Kim M.-J."/>
            <person name="Lee G."/>
            <person name="Shin J.-H."/>
        </authorList>
    </citation>
    <scope>NUCLEOTIDE SEQUENCE [LARGE SCALE GENOMIC DNA]</scope>
    <source>
        <strain evidence="1 2">DSM 23020</strain>
    </source>
</reference>
<keyword evidence="2" id="KW-1185">Reference proteome</keyword>
<proteinExistence type="predicted"/>
<evidence type="ECO:0000313" key="1">
    <source>
        <dbReference type="EMBL" id="QWU15299.1"/>
    </source>
</evidence>